<comment type="caution">
    <text evidence="1">The sequence shown here is derived from an EMBL/GenBank/DDBJ whole genome shotgun (WGS) entry which is preliminary data.</text>
</comment>
<evidence type="ECO:0000313" key="2">
    <source>
        <dbReference type="Proteomes" id="UP001159042"/>
    </source>
</evidence>
<dbReference type="EMBL" id="JANEYG010000027">
    <property type="protein sequence ID" value="KAJ8918292.1"/>
    <property type="molecule type" value="Genomic_DNA"/>
</dbReference>
<evidence type="ECO:0000313" key="1">
    <source>
        <dbReference type="EMBL" id="KAJ8918292.1"/>
    </source>
</evidence>
<protein>
    <submittedName>
        <fullName evidence="1">Uncharacterized protein</fullName>
    </submittedName>
</protein>
<proteinExistence type="predicted"/>
<keyword evidence="2" id="KW-1185">Reference proteome</keyword>
<accession>A0AAV8VWN0</accession>
<dbReference type="AlphaFoldDB" id="A0AAV8VWN0"/>
<reference evidence="1 2" key="1">
    <citation type="journal article" date="2023" name="Insect Mol. Biol.">
        <title>Genome sequencing provides insights into the evolution of gene families encoding plant cell wall-degrading enzymes in longhorned beetles.</title>
        <authorList>
            <person name="Shin N.R."/>
            <person name="Okamura Y."/>
            <person name="Kirsch R."/>
            <person name="Pauchet Y."/>
        </authorList>
    </citation>
    <scope>NUCLEOTIDE SEQUENCE [LARGE SCALE GENOMIC DNA]</scope>
    <source>
        <strain evidence="1">EAD_L_NR</strain>
    </source>
</reference>
<gene>
    <name evidence="1" type="ORF">NQ315_014162</name>
</gene>
<dbReference type="Proteomes" id="UP001159042">
    <property type="component" value="Unassembled WGS sequence"/>
</dbReference>
<sequence>MLDLYSNVNGTVVTMSRKRSRSHCEDLIVSPTSHIQSLSTVSKLFLLNFRLEGGGSHPHGFISADSP</sequence>
<organism evidence="1 2">
    <name type="scientific">Exocentrus adspersus</name>
    <dbReference type="NCBI Taxonomy" id="1586481"/>
    <lineage>
        <taxon>Eukaryota</taxon>
        <taxon>Metazoa</taxon>
        <taxon>Ecdysozoa</taxon>
        <taxon>Arthropoda</taxon>
        <taxon>Hexapoda</taxon>
        <taxon>Insecta</taxon>
        <taxon>Pterygota</taxon>
        <taxon>Neoptera</taxon>
        <taxon>Endopterygota</taxon>
        <taxon>Coleoptera</taxon>
        <taxon>Polyphaga</taxon>
        <taxon>Cucujiformia</taxon>
        <taxon>Chrysomeloidea</taxon>
        <taxon>Cerambycidae</taxon>
        <taxon>Lamiinae</taxon>
        <taxon>Acanthocinini</taxon>
        <taxon>Exocentrus</taxon>
    </lineage>
</organism>
<name>A0AAV8VWN0_9CUCU</name>